<evidence type="ECO:0000256" key="13">
    <source>
        <dbReference type="ARBA" id="ARBA00048117"/>
    </source>
</evidence>
<dbReference type="GO" id="GO:0004222">
    <property type="term" value="F:metalloendopeptidase activity"/>
    <property type="evidence" value="ECO:0007669"/>
    <property type="project" value="InterPro"/>
</dbReference>
<evidence type="ECO:0000256" key="7">
    <source>
        <dbReference type="ARBA" id="ARBA00022741"/>
    </source>
</evidence>
<name>D7DR13_METV3</name>
<keyword evidence="5 14" id="KW-0819">tRNA processing</keyword>
<dbReference type="InterPro" id="IPR043129">
    <property type="entry name" value="ATPase_NBD"/>
</dbReference>
<feature type="binding site" evidence="14">
    <location>
        <begin position="135"/>
        <end position="139"/>
    </location>
    <ligand>
        <name>L-threonylcarbamoyladenylate</name>
        <dbReference type="ChEBI" id="CHEBI:73682"/>
    </ligand>
</feature>
<dbReference type="NCBIfam" id="TIGR03722">
    <property type="entry name" value="arch_KAE1"/>
    <property type="match status" value="1"/>
</dbReference>
<feature type="binding site" evidence="14">
    <location>
        <position position="114"/>
    </location>
    <ligand>
        <name>Fe cation</name>
        <dbReference type="ChEBI" id="CHEBI:24875"/>
    </ligand>
</feature>
<comment type="subunit">
    <text evidence="14">Component of the KEOPS complex that consists of Kae1, Bud32, Cgi121 and Pcc1; the whole complex dimerizes.</text>
</comment>
<dbReference type="PROSITE" id="PS00109">
    <property type="entry name" value="PROTEIN_KINASE_TYR"/>
    <property type="match status" value="1"/>
</dbReference>
<dbReference type="GO" id="GO:0005524">
    <property type="term" value="F:ATP binding"/>
    <property type="evidence" value="ECO:0007669"/>
    <property type="project" value="UniProtKB-UniRule"/>
</dbReference>
<keyword evidence="16" id="KW-0645">Protease</keyword>
<dbReference type="CDD" id="cd24131">
    <property type="entry name" value="ASKHA_NBD_Kae1_arch_bac"/>
    <property type="match status" value="1"/>
</dbReference>
<dbReference type="GO" id="GO:0106310">
    <property type="term" value="F:protein serine kinase activity"/>
    <property type="evidence" value="ECO:0007669"/>
    <property type="project" value="RHEA"/>
</dbReference>
<dbReference type="PROSITE" id="PS01016">
    <property type="entry name" value="GLYCOPROTEASE"/>
    <property type="match status" value="1"/>
</dbReference>
<dbReference type="Pfam" id="PF00069">
    <property type="entry name" value="Pkinase"/>
    <property type="match status" value="1"/>
</dbReference>
<feature type="binding site" evidence="14">
    <location>
        <position position="383"/>
    </location>
    <ligand>
        <name>ATP</name>
        <dbReference type="ChEBI" id="CHEBI:30616"/>
    </ligand>
</feature>
<keyword evidence="2 14" id="KW-0963">Cytoplasm</keyword>
<sequence length="575" mass="64754">MEENKNNRLICLGLEGTAEKTGIGIITDDGEVLFNKTIIYKPPLQGINPREAADHHAETFIKLLKEAFNVIDPKDIDLVSFSQGPGLGPSLRVSATAARALALSLNKPIIGVNHCVGHVEIGKLTTPAKDPLTLYVSGGNTQILAYVGDKYRVIGETHDIAIGNCLDQFARSCGLPHPGGVYIEQMAKKSEAKDENYLKLPYTIKGMDLSLSGLLTAAIKKSKELNKTDKSNETYTLEDVCYSLQETAFAMLTEITERALAHANKSEVMLVGGVAANDRLKEMLQKMCEEQNVEFYVPEKQFCGDNGAMIGWLGILQYKNGKITKMGDTKIMPNYRADMVNVNWIKHDDLSKNRRIIPKNLIGKGAEADIEILDYLGNKSIKKTRIAKTYRVNKLDNLIRQRRTVKEARFLNTVKNLEINTPVIYDVNKDENSIIMEFIEGMSLKDYILKHYAKNCSNNNNNNTKNNLKDLLNKVGESIAKMHNENIIHNDLTTSNFMVDTYNKLYLLDFGLAKYTDVFEDKAIDLIVLKKALVSTHYKEFDEIWNYILEGYKISKEYGKTLKMIDKVEKKGRYL</sequence>
<evidence type="ECO:0000256" key="1">
    <source>
        <dbReference type="ARBA" id="ARBA00004496"/>
    </source>
</evidence>
<keyword evidence="7 14" id="KW-0547">Nucleotide-binding</keyword>
<dbReference type="GO" id="GO:0005506">
    <property type="term" value="F:iron ion binding"/>
    <property type="evidence" value="ECO:0007669"/>
    <property type="project" value="UniProtKB-UniRule"/>
</dbReference>
<feature type="binding site" evidence="14">
    <location>
        <position position="118"/>
    </location>
    <ligand>
        <name>Fe cation</name>
        <dbReference type="ChEBI" id="CHEBI:24875"/>
    </ligand>
</feature>
<feature type="binding site" evidence="14">
    <location>
        <begin position="362"/>
        <end position="370"/>
    </location>
    <ligand>
        <name>ATP</name>
        <dbReference type="ChEBI" id="CHEBI:30616"/>
    </ligand>
</feature>
<dbReference type="eggNOG" id="arCOG01183">
    <property type="taxonomic scope" value="Archaea"/>
</dbReference>
<dbReference type="AlphaFoldDB" id="D7DR13"/>
<dbReference type="InParanoid" id="D7DR13"/>
<evidence type="ECO:0000256" key="4">
    <source>
        <dbReference type="ARBA" id="ARBA00022679"/>
    </source>
</evidence>
<comment type="catalytic activity">
    <reaction evidence="13 14">
        <text>L-threonylcarbamoyladenylate + adenosine(37) in tRNA = N(6)-L-threonylcarbamoyladenosine(37) in tRNA + AMP + H(+)</text>
        <dbReference type="Rhea" id="RHEA:37059"/>
        <dbReference type="Rhea" id="RHEA-COMP:10162"/>
        <dbReference type="Rhea" id="RHEA-COMP:10163"/>
        <dbReference type="ChEBI" id="CHEBI:15378"/>
        <dbReference type="ChEBI" id="CHEBI:73682"/>
        <dbReference type="ChEBI" id="CHEBI:74411"/>
        <dbReference type="ChEBI" id="CHEBI:74418"/>
        <dbReference type="ChEBI" id="CHEBI:456215"/>
        <dbReference type="EC" id="2.3.1.234"/>
    </reaction>
</comment>
<feature type="active site" description="Proton acceptor; for kinase activity" evidence="14">
    <location>
        <position position="491"/>
    </location>
</feature>
<dbReference type="Gene3D" id="3.30.200.20">
    <property type="entry name" value="Phosphorylase Kinase, domain 1"/>
    <property type="match status" value="1"/>
</dbReference>
<evidence type="ECO:0000256" key="5">
    <source>
        <dbReference type="ARBA" id="ARBA00022694"/>
    </source>
</evidence>
<evidence type="ECO:0000256" key="12">
    <source>
        <dbReference type="ARBA" id="ARBA00023315"/>
    </source>
</evidence>
<dbReference type="GO" id="GO:0008270">
    <property type="term" value="F:zinc ion binding"/>
    <property type="evidence" value="ECO:0007669"/>
    <property type="project" value="InterPro"/>
</dbReference>
<comment type="catalytic activity">
    <reaction evidence="14">
        <text>L-threonyl-[protein] + ATP = O-phospho-L-threonyl-[protein] + ADP + H(+)</text>
        <dbReference type="Rhea" id="RHEA:46608"/>
        <dbReference type="Rhea" id="RHEA-COMP:11060"/>
        <dbReference type="Rhea" id="RHEA-COMP:11605"/>
        <dbReference type="ChEBI" id="CHEBI:15378"/>
        <dbReference type="ChEBI" id="CHEBI:30013"/>
        <dbReference type="ChEBI" id="CHEBI:30616"/>
        <dbReference type="ChEBI" id="CHEBI:61977"/>
        <dbReference type="ChEBI" id="CHEBI:456216"/>
        <dbReference type="EC" id="2.7.11.1"/>
    </reaction>
</comment>
<dbReference type="GO" id="GO:0002949">
    <property type="term" value="P:tRNA threonylcarbamoyladenosine modification"/>
    <property type="evidence" value="ECO:0007669"/>
    <property type="project" value="UniProtKB-UniRule"/>
</dbReference>
<dbReference type="STRING" id="456320.Mvol_1635"/>
<evidence type="ECO:0000256" key="8">
    <source>
        <dbReference type="ARBA" id="ARBA00022777"/>
    </source>
</evidence>
<dbReference type="GO" id="GO:0004674">
    <property type="term" value="F:protein serine/threonine kinase activity"/>
    <property type="evidence" value="ECO:0007669"/>
    <property type="project" value="UniProtKB-KW"/>
</dbReference>
<dbReference type="PROSITE" id="PS50011">
    <property type="entry name" value="PROTEIN_KINASE_DOM"/>
    <property type="match status" value="1"/>
</dbReference>
<evidence type="ECO:0000256" key="11">
    <source>
        <dbReference type="ARBA" id="ARBA00023268"/>
    </source>
</evidence>
<dbReference type="NCBIfam" id="TIGR03724">
    <property type="entry name" value="arch_bud32"/>
    <property type="match status" value="1"/>
</dbReference>
<dbReference type="PIRSF" id="PIRSF036401">
    <property type="entry name" value="Gcp_STYKS"/>
    <property type="match status" value="1"/>
</dbReference>
<dbReference type="FunFam" id="3.30.420.40:FF:000038">
    <property type="entry name" value="Probable tRNA N6-adenosine threonylcarbamoyltransferase"/>
    <property type="match status" value="1"/>
</dbReference>
<reference evidence="16 17" key="1">
    <citation type="submission" date="2010-05" db="EMBL/GenBank/DDBJ databases">
        <title>Complete sequence of Methanococcus voltae A3.</title>
        <authorList>
            <consortium name="US DOE Joint Genome Institute"/>
            <person name="Lucas S."/>
            <person name="Copeland A."/>
            <person name="Lapidus A."/>
            <person name="Cheng J.-F."/>
            <person name="Bruce D."/>
            <person name="Goodwin L."/>
            <person name="Pitluck S."/>
            <person name="Lowry S."/>
            <person name="Clum A."/>
            <person name="Land M."/>
            <person name="Hauser L."/>
            <person name="Kyrpides N."/>
            <person name="Mikhailova N."/>
            <person name="Whitman W.B."/>
            <person name="Woyke T."/>
        </authorList>
    </citation>
    <scope>NUCLEOTIDE SEQUENCE [LARGE SCALE GENOMIC DNA]</scope>
    <source>
        <strain evidence="17">ATCC BAA-1334 / A3</strain>
    </source>
</reference>
<dbReference type="InterPro" id="IPR008266">
    <property type="entry name" value="Tyr_kinase_AS"/>
</dbReference>
<keyword evidence="8 14" id="KW-0418">Kinase</keyword>
<keyword evidence="9 14" id="KW-0067">ATP-binding</keyword>
<accession>D7DR13</accession>
<dbReference type="InterPro" id="IPR011009">
    <property type="entry name" value="Kinase-like_dom_sf"/>
</dbReference>
<dbReference type="InterPro" id="IPR000905">
    <property type="entry name" value="Gcp-like_dom"/>
</dbReference>
<evidence type="ECO:0000256" key="14">
    <source>
        <dbReference type="HAMAP-Rule" id="MF_01447"/>
    </source>
</evidence>
<keyword evidence="6 14" id="KW-0479">Metal-binding</keyword>
<keyword evidence="12 14" id="KW-0012">Acyltransferase</keyword>
<dbReference type="PRINTS" id="PR00789">
    <property type="entry name" value="OSIALOPTASE"/>
</dbReference>
<organism evidence="16 17">
    <name type="scientific">Methanococcus voltae (strain ATCC BAA-1334 / A3)</name>
    <dbReference type="NCBI Taxonomy" id="456320"/>
    <lineage>
        <taxon>Archaea</taxon>
        <taxon>Methanobacteriati</taxon>
        <taxon>Methanobacteriota</taxon>
        <taxon>Methanomada group</taxon>
        <taxon>Methanococci</taxon>
        <taxon>Methanococcales</taxon>
        <taxon>Methanococcaceae</taxon>
        <taxon>Methanococcus</taxon>
    </lineage>
</organism>
<dbReference type="eggNOG" id="arCOG01185">
    <property type="taxonomic scope" value="Archaea"/>
</dbReference>
<dbReference type="GO" id="GO:0000408">
    <property type="term" value="C:EKC/KEOPS complex"/>
    <property type="evidence" value="ECO:0007669"/>
    <property type="project" value="InterPro"/>
</dbReference>
<dbReference type="SUPFAM" id="SSF56112">
    <property type="entry name" value="Protein kinase-like (PK-like)"/>
    <property type="match status" value="1"/>
</dbReference>
<evidence type="ECO:0000259" key="15">
    <source>
        <dbReference type="PROSITE" id="PS50011"/>
    </source>
</evidence>
<dbReference type="GO" id="GO:0061711">
    <property type="term" value="F:tRNA N(6)-L-threonylcarbamoyladenine synthase activity"/>
    <property type="evidence" value="ECO:0007669"/>
    <property type="project" value="UniProtKB-EC"/>
</dbReference>
<comment type="catalytic activity">
    <reaction evidence="14">
        <text>L-seryl-[protein] + ATP = O-phospho-L-seryl-[protein] + ADP + H(+)</text>
        <dbReference type="Rhea" id="RHEA:17989"/>
        <dbReference type="Rhea" id="RHEA-COMP:9863"/>
        <dbReference type="Rhea" id="RHEA-COMP:11604"/>
        <dbReference type="ChEBI" id="CHEBI:15378"/>
        <dbReference type="ChEBI" id="CHEBI:29999"/>
        <dbReference type="ChEBI" id="CHEBI:30616"/>
        <dbReference type="ChEBI" id="CHEBI:83421"/>
        <dbReference type="ChEBI" id="CHEBI:456216"/>
        <dbReference type="EC" id="2.7.11.1"/>
    </reaction>
</comment>
<dbReference type="EMBL" id="CP002057">
    <property type="protein sequence ID" value="ADI37290.1"/>
    <property type="molecule type" value="Genomic_DNA"/>
</dbReference>
<dbReference type="EC" id="2.7.11.1" evidence="14"/>
<dbReference type="EC" id="2.3.1.234" evidence="14"/>
<dbReference type="HAMAP" id="MF_01447">
    <property type="entry name" value="Kae1_Bud32_arch"/>
    <property type="match status" value="1"/>
</dbReference>
<dbReference type="InterPro" id="IPR017860">
    <property type="entry name" value="Peptidase_M22_CS"/>
</dbReference>
<dbReference type="NCBIfam" id="TIGR00329">
    <property type="entry name" value="gcp_kae1"/>
    <property type="match status" value="1"/>
</dbReference>
<feature type="binding site" evidence="14">
    <location>
        <position position="305"/>
    </location>
    <ligand>
        <name>Fe cation</name>
        <dbReference type="ChEBI" id="CHEBI:24875"/>
    </ligand>
</feature>
<evidence type="ECO:0000256" key="2">
    <source>
        <dbReference type="ARBA" id="ARBA00022490"/>
    </source>
</evidence>
<dbReference type="InterPro" id="IPR009220">
    <property type="entry name" value="tRNA_threonyl_synthase/kinase"/>
</dbReference>
<dbReference type="InterPro" id="IPR034680">
    <property type="entry name" value="Kae1_archaea_euk"/>
</dbReference>
<comment type="similarity">
    <text evidence="14">In the N-terminal section; belongs to the KAE1 / TsaD family.</text>
</comment>
<gene>
    <name evidence="16" type="ordered locus">Mvol_1635</name>
</gene>
<dbReference type="GO" id="GO:0005737">
    <property type="term" value="C:cytoplasm"/>
    <property type="evidence" value="ECO:0007669"/>
    <property type="project" value="UniProtKB-SubCell"/>
</dbReference>
<feature type="binding site" evidence="14">
    <location>
        <position position="184"/>
    </location>
    <ligand>
        <name>L-threonylcarbamoyladenylate</name>
        <dbReference type="ChEBI" id="CHEBI:73682"/>
    </ligand>
</feature>
<proteinExistence type="inferred from homology"/>
<comment type="similarity">
    <text evidence="14">In the C-terminal section; belongs to the protein kinase superfamily. Tyr protein kinase family. BUD32 subfamily.</text>
</comment>
<feature type="binding site" evidence="14">
    <location>
        <position position="167"/>
    </location>
    <ligand>
        <name>L-threonylcarbamoyladenylate</name>
        <dbReference type="ChEBI" id="CHEBI:73682"/>
    </ligand>
</feature>
<evidence type="ECO:0000313" key="16">
    <source>
        <dbReference type="EMBL" id="ADI37290.1"/>
    </source>
</evidence>
<dbReference type="PANTHER" id="PTHR11735:SF14">
    <property type="entry name" value="TRNA N6-ADENOSINE THREONYLCARBAMOYLTRANSFERASE"/>
    <property type="match status" value="1"/>
</dbReference>
<dbReference type="Pfam" id="PF00814">
    <property type="entry name" value="TsaD"/>
    <property type="match status" value="1"/>
</dbReference>
<dbReference type="GO" id="GO:0006508">
    <property type="term" value="P:proteolysis"/>
    <property type="evidence" value="ECO:0007669"/>
    <property type="project" value="UniProtKB-KW"/>
</dbReference>
<evidence type="ECO:0000313" key="17">
    <source>
        <dbReference type="Proteomes" id="UP000007722"/>
    </source>
</evidence>
<keyword evidence="3 14" id="KW-0723">Serine/threonine-protein kinase</keyword>
<keyword evidence="16" id="KW-0378">Hydrolase</keyword>
<keyword evidence="17" id="KW-1185">Reference proteome</keyword>
<dbReference type="InterPro" id="IPR017861">
    <property type="entry name" value="KAE1/TsaD"/>
</dbReference>
<dbReference type="Gene3D" id="3.30.420.40">
    <property type="match status" value="2"/>
</dbReference>
<feature type="binding site" evidence="14">
    <location>
        <position position="277"/>
    </location>
    <ligand>
        <name>L-threonylcarbamoyladenylate</name>
        <dbReference type="ChEBI" id="CHEBI:73682"/>
    </ligand>
</feature>
<keyword evidence="10 14" id="KW-0408">Iron</keyword>
<dbReference type="NCBIfam" id="NF007174">
    <property type="entry name" value="PRK09605.1"/>
    <property type="match status" value="1"/>
</dbReference>
<dbReference type="InterPro" id="IPR022495">
    <property type="entry name" value="Bud32"/>
</dbReference>
<feature type="binding site" evidence="14">
    <location>
        <position position="180"/>
    </location>
    <ligand>
        <name>L-threonylcarbamoyladenylate</name>
        <dbReference type="ChEBI" id="CHEBI:73682"/>
    </ligand>
</feature>
<dbReference type="Proteomes" id="UP000007722">
    <property type="component" value="Chromosome"/>
</dbReference>
<dbReference type="HOGENOM" id="CLU_023208_2_2_2"/>
<protein>
    <recommendedName>
        <fullName evidence="14">Probable bifunctional tRNA threonylcarbamoyladenosine biosynthesis protein</fullName>
    </recommendedName>
    <domain>
        <recommendedName>
            <fullName evidence="14">tRNA N6-adenosine threonylcarbamoyltransferase</fullName>
            <ecNumber evidence="14">2.3.1.234</ecNumber>
        </recommendedName>
        <alternativeName>
            <fullName evidence="14">tRNA threonylcarbamoyladenosine biosynthesis protein Kae1</fullName>
        </alternativeName>
        <alternativeName>
            <fullName evidence="14">t(6)A37 threonylcarbamoyladenosine biosynthesis protein Kae1</fullName>
        </alternativeName>
    </domain>
    <domain>
        <recommendedName>
            <fullName evidence="14">Serine/threonine-protein kinase Bud32</fullName>
            <ecNumber evidence="14">2.7.11.1</ecNumber>
        </recommendedName>
    </domain>
</protein>
<evidence type="ECO:0000256" key="3">
    <source>
        <dbReference type="ARBA" id="ARBA00022527"/>
    </source>
</evidence>
<dbReference type="OrthoDB" id="6818at2157"/>
<dbReference type="Gene3D" id="1.10.510.10">
    <property type="entry name" value="Transferase(Phosphotransferase) domain 1"/>
    <property type="match status" value="1"/>
</dbReference>
<comment type="function">
    <text evidence="14">Required for the formation of a threonylcarbamoyl group on adenosine at position 37 (t(6)A37) in tRNAs that read codons beginning with adenine. Is a component of the KEOPS complex that is probably involved in the transfer of the threonylcarbamoyl moiety of threonylcarbamoyl-AMP (TC-AMP) to the N6 group of A37. The Kae1 domain likely plays a direct catalytic role in this reaction. The Bud32 domain probably displays kinase activity that regulates Kae1 function.</text>
</comment>
<feature type="region of interest" description="Kae1" evidence="14">
    <location>
        <begin position="1"/>
        <end position="344"/>
    </location>
</feature>
<dbReference type="FunCoup" id="D7DR13">
    <property type="interactions" value="151"/>
</dbReference>
<dbReference type="HAMAP" id="MF_01446">
    <property type="entry name" value="Kae1"/>
    <property type="match status" value="1"/>
</dbReference>
<feature type="binding site" evidence="14">
    <location>
        <position position="135"/>
    </location>
    <ligand>
        <name>Fe cation</name>
        <dbReference type="ChEBI" id="CHEBI:24875"/>
    </ligand>
</feature>
<dbReference type="PANTHER" id="PTHR11735">
    <property type="entry name" value="TRNA N6-ADENOSINE THREONYLCARBAMOYLTRANSFERASE"/>
    <property type="match status" value="1"/>
</dbReference>
<dbReference type="SUPFAM" id="SSF53067">
    <property type="entry name" value="Actin-like ATPase domain"/>
    <property type="match status" value="1"/>
</dbReference>
<evidence type="ECO:0000256" key="10">
    <source>
        <dbReference type="ARBA" id="ARBA00023004"/>
    </source>
</evidence>
<dbReference type="GO" id="GO:0004712">
    <property type="term" value="F:protein serine/threonine/tyrosine kinase activity"/>
    <property type="evidence" value="ECO:0007669"/>
    <property type="project" value="UniProtKB-UniRule"/>
</dbReference>
<feature type="domain" description="Protein kinase" evidence="15">
    <location>
        <begin position="356"/>
        <end position="575"/>
    </location>
</feature>
<comment type="cofactor">
    <cofactor evidence="14">
        <name>Fe(2+)</name>
        <dbReference type="ChEBI" id="CHEBI:29033"/>
    </cofactor>
    <text evidence="14">Binds 1 Fe(2+) ion per subunit.</text>
</comment>
<keyword evidence="11 14" id="KW-0511">Multifunctional enzyme</keyword>
<evidence type="ECO:0000256" key="9">
    <source>
        <dbReference type="ARBA" id="ARBA00022840"/>
    </source>
</evidence>
<dbReference type="KEGG" id="mvo:Mvol_1635"/>
<evidence type="ECO:0000256" key="6">
    <source>
        <dbReference type="ARBA" id="ARBA00022723"/>
    </source>
</evidence>
<dbReference type="InterPro" id="IPR000719">
    <property type="entry name" value="Prot_kinase_dom"/>
</dbReference>
<keyword evidence="4 14" id="KW-0808">Transferase</keyword>
<comment type="subcellular location">
    <subcellularLocation>
        <location evidence="1 14">Cytoplasm</location>
    </subcellularLocation>
</comment>